<comment type="subcellular location">
    <subcellularLocation>
        <location evidence="1">Cell membrane</location>
        <topology evidence="1">Multi-pass membrane protein</topology>
    </subcellularLocation>
</comment>
<protein>
    <recommendedName>
        <fullName evidence="9">Inner membrane protein YghQ</fullName>
    </recommendedName>
</protein>
<feature type="transmembrane region" description="Helical" evidence="6">
    <location>
        <begin position="95"/>
        <end position="122"/>
    </location>
</feature>
<feature type="transmembrane region" description="Helical" evidence="6">
    <location>
        <begin position="21"/>
        <end position="41"/>
    </location>
</feature>
<feature type="transmembrane region" description="Helical" evidence="6">
    <location>
        <begin position="191"/>
        <end position="213"/>
    </location>
</feature>
<feature type="transmembrane region" description="Helical" evidence="6">
    <location>
        <begin position="53"/>
        <end position="74"/>
    </location>
</feature>
<dbReference type="InterPro" id="IPR050833">
    <property type="entry name" value="Poly_Biosynth_Transport"/>
</dbReference>
<feature type="transmembrane region" description="Helical" evidence="6">
    <location>
        <begin position="410"/>
        <end position="433"/>
    </location>
</feature>
<dbReference type="PANTHER" id="PTHR30250:SF31">
    <property type="entry name" value="INNER MEMBRANE PROTEIN YGHQ"/>
    <property type="match status" value="1"/>
</dbReference>
<name>A0A369Q936_9SPHN</name>
<dbReference type="AlphaFoldDB" id="A0A369Q936"/>
<keyword evidence="5 6" id="KW-0472">Membrane</keyword>
<evidence type="ECO:0000256" key="3">
    <source>
        <dbReference type="ARBA" id="ARBA00022692"/>
    </source>
</evidence>
<evidence type="ECO:0000256" key="6">
    <source>
        <dbReference type="SAM" id="Phobius"/>
    </source>
</evidence>
<evidence type="ECO:0000256" key="5">
    <source>
        <dbReference type="ARBA" id="ARBA00023136"/>
    </source>
</evidence>
<dbReference type="RefSeq" id="WP_115366304.1">
    <property type="nucleotide sequence ID" value="NZ_QBKA01000002.1"/>
</dbReference>
<feature type="transmembrane region" description="Helical" evidence="6">
    <location>
        <begin position="342"/>
        <end position="364"/>
    </location>
</feature>
<dbReference type="GO" id="GO:0005886">
    <property type="term" value="C:plasma membrane"/>
    <property type="evidence" value="ECO:0007669"/>
    <property type="project" value="UniProtKB-SubCell"/>
</dbReference>
<dbReference type="OrthoDB" id="493991at2"/>
<evidence type="ECO:0000256" key="4">
    <source>
        <dbReference type="ARBA" id="ARBA00022989"/>
    </source>
</evidence>
<feature type="transmembrane region" description="Helical" evidence="6">
    <location>
        <begin position="317"/>
        <end position="336"/>
    </location>
</feature>
<evidence type="ECO:0000313" key="8">
    <source>
        <dbReference type="Proteomes" id="UP000253727"/>
    </source>
</evidence>
<keyword evidence="3 6" id="KW-0812">Transmembrane</keyword>
<sequence>MAEQIDTHHAHDGWQRILKNVGWLLGGKGFGGVCSLIYLAILVRSLGVKDFGHFSLIFGTGQALVALSGFQTWQGIVRYGTDHIAKGAWDKFGRLAMLGGAIDVLGALSGCALAALLIYGFGPMLDLNPRYIDTTFWFICALVLARVSAPVGVIRVYDRYDLTVAAGALNPAGRLIAATLIWLTGPSVERFLFAWAAIEMVVAVLYWTIAWRLRPGVLSFARLRHWRRTLNENEGLFGFLGILYFNSSAMAALQQGPLLAVGYFLGTSAAGIYRVADQLAKGLSKLATLVTQALYPEVTRQRSAAPANQFRKLVRRINILVIGTGLVVVLLAIVAGEAVLSLIGGAPFAAGALVLVPLSIGAAFELASVSYEPVLHSSGHAAYPLFARLIAIAVMAGCILALLGAGTLGIGWAVAIGLGAAYFVMSVMVWRVLRQMDAVTA</sequence>
<keyword evidence="8" id="KW-1185">Reference proteome</keyword>
<keyword evidence="4 6" id="KW-1133">Transmembrane helix</keyword>
<dbReference type="InterPro" id="IPR002797">
    <property type="entry name" value="Polysacc_synth"/>
</dbReference>
<evidence type="ECO:0000256" key="2">
    <source>
        <dbReference type="ARBA" id="ARBA00022475"/>
    </source>
</evidence>
<dbReference type="Pfam" id="PF01943">
    <property type="entry name" value="Polysacc_synt"/>
    <property type="match status" value="1"/>
</dbReference>
<feature type="transmembrane region" description="Helical" evidence="6">
    <location>
        <begin position="258"/>
        <end position="276"/>
    </location>
</feature>
<feature type="transmembrane region" description="Helical" evidence="6">
    <location>
        <begin position="134"/>
        <end position="157"/>
    </location>
</feature>
<proteinExistence type="predicted"/>
<comment type="caution">
    <text evidence="7">The sequence shown here is derived from an EMBL/GenBank/DDBJ whole genome shotgun (WGS) entry which is preliminary data.</text>
</comment>
<reference evidence="7 8" key="1">
    <citation type="submission" date="2018-04" db="EMBL/GenBank/DDBJ databases">
        <title>Altererythrobacter sp. HME9302 genome sequencing and assembly.</title>
        <authorList>
            <person name="Kang H."/>
            <person name="Kim H."/>
            <person name="Joh K."/>
        </authorList>
    </citation>
    <scope>NUCLEOTIDE SEQUENCE [LARGE SCALE GENOMIC DNA]</scope>
    <source>
        <strain evidence="7 8">HME9302</strain>
    </source>
</reference>
<evidence type="ECO:0008006" key="9">
    <source>
        <dbReference type="Google" id="ProtNLM"/>
    </source>
</evidence>
<evidence type="ECO:0000256" key="1">
    <source>
        <dbReference type="ARBA" id="ARBA00004651"/>
    </source>
</evidence>
<evidence type="ECO:0000313" key="7">
    <source>
        <dbReference type="EMBL" id="RDC60065.1"/>
    </source>
</evidence>
<dbReference type="EMBL" id="QBKA01000002">
    <property type="protein sequence ID" value="RDC60065.1"/>
    <property type="molecule type" value="Genomic_DNA"/>
</dbReference>
<dbReference type="Proteomes" id="UP000253727">
    <property type="component" value="Unassembled WGS sequence"/>
</dbReference>
<feature type="transmembrane region" description="Helical" evidence="6">
    <location>
        <begin position="234"/>
        <end position="252"/>
    </location>
</feature>
<dbReference type="PANTHER" id="PTHR30250">
    <property type="entry name" value="PST FAMILY PREDICTED COLANIC ACID TRANSPORTER"/>
    <property type="match status" value="1"/>
</dbReference>
<organism evidence="7 8">
    <name type="scientific">Alteripontixanthobacter maritimus</name>
    <dbReference type="NCBI Taxonomy" id="2161824"/>
    <lineage>
        <taxon>Bacteria</taxon>
        <taxon>Pseudomonadati</taxon>
        <taxon>Pseudomonadota</taxon>
        <taxon>Alphaproteobacteria</taxon>
        <taxon>Sphingomonadales</taxon>
        <taxon>Erythrobacteraceae</taxon>
        <taxon>Alteripontixanthobacter</taxon>
    </lineage>
</organism>
<feature type="transmembrane region" description="Helical" evidence="6">
    <location>
        <begin position="164"/>
        <end position="185"/>
    </location>
</feature>
<feature type="transmembrane region" description="Helical" evidence="6">
    <location>
        <begin position="385"/>
        <end position="404"/>
    </location>
</feature>
<keyword evidence="2" id="KW-1003">Cell membrane</keyword>
<accession>A0A369Q936</accession>
<gene>
    <name evidence="7" type="ORF">HME9302_01264</name>
</gene>